<evidence type="ECO:0000313" key="2">
    <source>
        <dbReference type="Proteomes" id="UP000192917"/>
    </source>
</evidence>
<keyword evidence="2" id="KW-1185">Reference proteome</keyword>
<sequence length="136" mass="15483">MEHLEQPDPVTWDERRLWFEARQQERARQGGSRFSEQATALTIDLQACFCAGAWVACVILAGAVVESQAEATGRHDAVPAEELVWLRGLRNALLHENRREPVLTLEDQWTRRPDWEKAARRAVSLVFLAMYPGEDG</sequence>
<reference evidence="1 2" key="1">
    <citation type="submission" date="2017-04" db="EMBL/GenBank/DDBJ databases">
        <authorList>
            <person name="Afonso C.L."/>
            <person name="Miller P.J."/>
            <person name="Scott M.A."/>
            <person name="Spackman E."/>
            <person name="Goraichik I."/>
            <person name="Dimitrov K.M."/>
            <person name="Suarez D.L."/>
            <person name="Swayne D.E."/>
        </authorList>
    </citation>
    <scope>NUCLEOTIDE SEQUENCE [LARGE SCALE GENOMIC DNA]</scope>
    <source>
        <strain evidence="1 2">USBA 355</strain>
    </source>
</reference>
<dbReference type="EMBL" id="FWZX01000049">
    <property type="protein sequence ID" value="SMF83260.1"/>
    <property type="molecule type" value="Genomic_DNA"/>
</dbReference>
<accession>A0A1Y6CQC8</accession>
<name>A0A1Y6CQC8_9PROT</name>
<dbReference type="Proteomes" id="UP000192917">
    <property type="component" value="Unassembled WGS sequence"/>
</dbReference>
<organism evidence="1 2">
    <name type="scientific">Tistlia consotensis USBA 355</name>
    <dbReference type="NCBI Taxonomy" id="560819"/>
    <lineage>
        <taxon>Bacteria</taxon>
        <taxon>Pseudomonadati</taxon>
        <taxon>Pseudomonadota</taxon>
        <taxon>Alphaproteobacteria</taxon>
        <taxon>Rhodospirillales</taxon>
        <taxon>Rhodovibrionaceae</taxon>
        <taxon>Tistlia</taxon>
    </lineage>
</organism>
<dbReference type="RefSeq" id="WP_085127090.1">
    <property type="nucleotide sequence ID" value="NZ_FWZX01000049.1"/>
</dbReference>
<evidence type="ECO:0000313" key="1">
    <source>
        <dbReference type="EMBL" id="SMF83260.1"/>
    </source>
</evidence>
<gene>
    <name evidence="1" type="ORF">SAMN05428998_1496</name>
</gene>
<dbReference type="AlphaFoldDB" id="A0A1Y6CQC8"/>
<dbReference type="STRING" id="560819.SAMN05428998_1496"/>
<proteinExistence type="predicted"/>
<protein>
    <recommendedName>
        <fullName evidence="3">DUF4145 domain-containing protein</fullName>
    </recommendedName>
</protein>
<evidence type="ECO:0008006" key="3">
    <source>
        <dbReference type="Google" id="ProtNLM"/>
    </source>
</evidence>